<gene>
    <name evidence="2" type="ORF">ADK41_17260</name>
</gene>
<dbReference type="AlphaFoldDB" id="A0A0M8QI76"/>
<reference evidence="2 3" key="1">
    <citation type="submission" date="2015-07" db="EMBL/GenBank/DDBJ databases">
        <authorList>
            <person name="Noorani M."/>
        </authorList>
    </citation>
    <scope>NUCLEOTIDE SEQUENCE [LARGE SCALE GENOMIC DNA]</scope>
    <source>
        <strain evidence="2 3">NRRL B-24567</strain>
    </source>
</reference>
<dbReference type="PATRIC" id="fig|36816.3.peg.3741"/>
<name>A0A0M8QI76_9ACTN</name>
<dbReference type="OrthoDB" id="3867284at2"/>
<comment type="caution">
    <text evidence="2">The sequence shown here is derived from an EMBL/GenBank/DDBJ whole genome shotgun (WGS) entry which is preliminary data.</text>
</comment>
<evidence type="ECO:0000313" key="2">
    <source>
        <dbReference type="EMBL" id="KOT37982.1"/>
    </source>
</evidence>
<dbReference type="RefSeq" id="WP_030831125.1">
    <property type="nucleotide sequence ID" value="NZ_JBFBKA010000041.1"/>
</dbReference>
<protein>
    <recommendedName>
        <fullName evidence="1">vWA-MoxR associated protein C-terminal domain-containing protein</fullName>
    </recommendedName>
</protein>
<accession>A0A0M8QI76</accession>
<sequence length="510" mass="56536">MSGSRDPYWALANEMARLQRSSADTASARRAALRRVASECGAAPRSPESNTVEALALELAYCADHPGGLSVYLEEFSRGHQKTTSWQAVERLQRQLFPPELLERHHRLTLCELLESCEQASRLRPLALRVLHETGAGPVSPADWGSGRGHDERHDEVSALLAVFEDLPYGWENEPHPLLVFVETVAVLEDTPLRARLHAWSGRVAPRLGCRSPLRLTRLRDEVAARAGRPLSPYRLLVEITARTPVPDLYTVRSWVVPPGPDGARPYGEPAQLSSRAAMEDEVAGRYLSCVQELGELSAGMVVEFLLPRPLLWLPVDQITVRPPDSVARPIGADHTVLVRSRDRWAKPHWRPRLHARSDLLTIAPETAFESAAVRVVPYGERLRPVELLRQLRHDREQLGWLFLEPPPYTGGLEGDAVNVLLEMGMPVIVAVREVGGHPEAERKTRKVLAGRLMELPERVRMLRGEVGPDAEAFSVLDLHRHISLVWDGRDGLEGADSALGHPSTGGGLP</sequence>
<dbReference type="InterPro" id="IPR045450">
    <property type="entry name" value="VMAP_C"/>
</dbReference>
<dbReference type="EMBL" id="LGCN01000194">
    <property type="protein sequence ID" value="KOT37982.1"/>
    <property type="molecule type" value="Genomic_DNA"/>
</dbReference>
<dbReference type="Pfam" id="PF20028">
    <property type="entry name" value="VMAP-C"/>
    <property type="match status" value="1"/>
</dbReference>
<keyword evidence="3" id="KW-1185">Reference proteome</keyword>
<evidence type="ECO:0000259" key="1">
    <source>
        <dbReference type="Pfam" id="PF20028"/>
    </source>
</evidence>
<proteinExistence type="predicted"/>
<feature type="domain" description="vWA-MoxR associated protein C-terminal" evidence="1">
    <location>
        <begin position="248"/>
        <end position="488"/>
    </location>
</feature>
<dbReference type="Proteomes" id="UP000037773">
    <property type="component" value="Unassembled WGS sequence"/>
</dbReference>
<evidence type="ECO:0000313" key="3">
    <source>
        <dbReference type="Proteomes" id="UP000037773"/>
    </source>
</evidence>
<organism evidence="2 3">
    <name type="scientific">Streptomyces caelestis</name>
    <dbReference type="NCBI Taxonomy" id="36816"/>
    <lineage>
        <taxon>Bacteria</taxon>
        <taxon>Bacillati</taxon>
        <taxon>Actinomycetota</taxon>
        <taxon>Actinomycetes</taxon>
        <taxon>Kitasatosporales</taxon>
        <taxon>Streptomycetaceae</taxon>
        <taxon>Streptomyces</taxon>
    </lineage>
</organism>